<dbReference type="GO" id="GO:0008194">
    <property type="term" value="F:UDP-glycosyltransferase activity"/>
    <property type="evidence" value="ECO:0007669"/>
    <property type="project" value="InterPro"/>
</dbReference>
<gene>
    <name evidence="6" type="ORF">NQ315_011112</name>
</gene>
<evidence type="ECO:0000256" key="5">
    <source>
        <dbReference type="SAM" id="SignalP"/>
    </source>
</evidence>
<dbReference type="Pfam" id="PF00201">
    <property type="entry name" value="UDPGT"/>
    <property type="match status" value="10"/>
</dbReference>
<feature type="chain" id="PRO_5043922538" evidence="5">
    <location>
        <begin position="19"/>
        <end position="4373"/>
    </location>
</feature>
<feature type="transmembrane region" description="Helical" evidence="4">
    <location>
        <begin position="3815"/>
        <end position="3838"/>
    </location>
</feature>
<feature type="transmembrane region" description="Helical" evidence="4">
    <location>
        <begin position="3859"/>
        <end position="3879"/>
    </location>
</feature>
<keyword evidence="5" id="KW-0732">Signal</keyword>
<protein>
    <submittedName>
        <fullName evidence="6">Uncharacterized protein</fullName>
    </submittedName>
</protein>
<dbReference type="InterPro" id="IPR002213">
    <property type="entry name" value="UDP_glucos_trans"/>
</dbReference>
<keyword evidence="2" id="KW-0328">Glycosyltransferase</keyword>
<dbReference type="InterPro" id="IPR035595">
    <property type="entry name" value="UDP_glycos_trans_CS"/>
</dbReference>
<evidence type="ECO:0000256" key="4">
    <source>
        <dbReference type="SAM" id="Phobius"/>
    </source>
</evidence>
<keyword evidence="4" id="KW-1133">Transmembrane helix</keyword>
<dbReference type="SUPFAM" id="SSF53756">
    <property type="entry name" value="UDP-Glycosyltransferase/glycogen phosphorylase"/>
    <property type="match status" value="10"/>
</dbReference>
<accession>A0AAV8VWU2</accession>
<keyword evidence="4" id="KW-0472">Membrane</keyword>
<name>A0AAV8VWU2_9CUCU</name>
<keyword evidence="3" id="KW-0808">Transferase</keyword>
<sequence>MKSIELFILFALTSVVQCSKILVVFSLPAPSHYILGNALARGLAEAGHDVTMVSPFEDKNPPKNGKYRDVVLTGFFDKIRKNNVPKFFDMGKVNPFLFIIMVNSIIDEVTRATMEHPNFQKLLKSNEHFDVVIMEQHFNDVLKVLAYHYQAPLILLNPTPTTTLVNNLVGNPSPPSYIPNMLLGYSSNMTFKQRLINWLLTLTAELNTHLVSLPAQNKMLKEYFPDAPDLNELNYNVSLVLLNSHESVNQAIPHVPNMIHIGGYHINPPKELPKDLKEFMDSAKEGVVYFSLGSNIQPSQMTEDTRKAILGALGKIKQKVLWKWDEDTLPDKPDNVKISKWFPQQDILAHSNTKLFITHGGLLSTTETIYHGVPILAFPVFGDQKMNAARVEMNGFGLTLYFSELTEEKITDALNKLLNNPQYRENARRRSKLMHDRPVKPLDLAIYWIEFVIRHKGAPHLRIAACVAQCYKILIVFPMPARSHYILGNALARGLAEAGHDVTMVSPFEEKNPPKKGKYRDVPLTGVVEDFKKQKDIPKFFEMEKLNPFLFIIIMSSLGSQITRKALENPNFQKLLKSNEQFDAVILEQFCDDGLKALAYHYQAPLILLSTLGPNAWVNNLVGNPSPPSYIPEIFMSYNSNMTFSQRLVNWLFTVADALNRHFFFFPAQNKIMKEYFPDAPDLSELNYNVSLVLLNSHESVSQAVPHVPNMIDIGGFHVNPPKELPKDLKDFMDSAKEGVVYFSLGSNIEPSQMTEHTRKAILGALGKIKQKVLWKWDEDTLPDKPDNVKTSKWFPQQDILAHPNTKLFITHGGLLSTTETIYHGVPVLAFPVFGDQKMNAARAEMNGFGLTLYFAELTEEKITEALNKLLNDPQYRDNAKQRSKLMHDRPVKPLDLAVYWTEFKSIILPGEYLSKIVWHKLNFALYRKTGPVRLHPSKLILTGSPSETIPRTLWLSIPSSILLYSMKLVRDKNLPKFLGMDKISLFIFIAVLNVIGDDFTRKTIEHPNVKTLLKSNEHFDVVIIEQFNNEALKGLAYHYKAPLILLSTVGANAWVNNLVVNWLFAVTAELNRHLIFFPAQNKILKEHFPDAPDLSELNYLVPPKELPKDLKDFMDSAKEGVVYFSLGSNIEPSQMTEHTRKAILGALAKIKQKVLWKWDEDTLQGKPGNVKISKWFPQQDILGQSHYFLGNALAKALAEAGHDVTMISPFEEKNPPTNGRYRSIVLTDLKIKNRPETVPSLLDYETMNPFFYIPFISEFSRIISTNVMNHTNFQKLVKSNESFDVVIIDEYNDDAFKVLAYHYKAPMILFLGCPYSGLINPLVGNPFPQSYVPAFFLEYTSNMTFWQRFINWLFGTLWELNRHIFYLPIQNEVMHRYFPEAPHLNQLLYNASLVFLNSHESINQAVPYVPNMISIAGFHIKTPKELPKSLKDFMDAAQEGVVYFSMGSQIKPSEITEEQKRVFIEAFSKIKQQVLWKWDEDTLEGKPENVKLSKWFPQTDLLAHPNIKLFVTHGGLLSITETIYHGIPILGIPVFTDQKMNIARAVMDGYGLTLRLSQITEESLSAALKELLDNPKYRENAKMRSKLIHDRPVKPMDLAIYWTEFIIRHKGAPHLRVDGVDLPLYKYLLLDVIFLPAPSHYFLASALMKGLAEAGHNVTMISPYAQKELPKGGSYRDVVLEGVVEEFNKALKTINLFDNKNRSMADMVFNMLKLMEDLNNDVFKNEDVQQLLKSGDKFDVVIVEQFLIDPMKIFGKVFDVPIIVFSSIGLNRWVSNMVANPLPLSSIPLLETGFSANMSFFERLVNLFSYLLLESIERLYQTPMQYKIVNKYFQDAPKNLNENVSLVLLNSHESLNQPVPLVPNVIQIGGFHVQPPKKLPKELQEYLDNANEGVVYFSLGSNLKSKDLPAFKRDALLRAFGKLKQKVLWKWEDDDLPGKPANVRIGKWLPQQDILAHPNVKLFITHSGLLSTTETIYHGVPILAIPVFGDQHVNAKQAVQNGYALSLPYEDPSFSEAKLLELLQELLTNPKYTHNVKKRSQLFHDRPMKPMDTAVYWVDYVVRTGGAPHLKVAGINLPWYKYHSLDVISFLIVISSVIGYNDWTERSSHTSNMLLNKHLILLICALSLCNSVKCFRILGVFPFGAPSHYILGSALMKGLAQAGHNITMISPYQEKNPPQNGSYKDIVLEGFVEQHNKMLKVMNMFETKNTSMSKAFFPNDVLKRQFSNPPSIYDLLHNVSLVLMNYHESLNQPAPLVPNLIPIGGFHVQPPKKLPKDLQEYLDNAKEGVVYFSLGSNLKSKELPIEKRNAILKAFSKLKEQVLWKWEDDDLPGKPANVKTSKWFPQQDILAHPNVKLFITHSGLLSTTETVYHGVPILAIPVFGDQHNNARLAVQSGYALSLPYEDPSFSEEKLSELLQELLTNPKYAENVKKRSKIFHDRPMKPLDTAVYWVEYVVRTGGAPHLKVAGANLSWFHYHSLDVISFLLVIKQGIITMINPYKEENPPLKGSYKDIGLEGFVEYQNVAAPSHYFLASALMKGLAEAGHNVTMISPYAQKELPKGGSYRDVVLEGVVEEFNKALKTINLFDNKNRSMADMVFNMLKLMEDLNNDVFKNEDVQQLLKSGDKFDVVIVEQFLIDPMKIFGKVFDVPIIVFSSIGLNRWVSNMVANPLPLSSIPLLETGFSANMSFFERLVNLFSYLLLESIERLYQTPMQYKIVNKYFQDAPKNLNENVSLVLLNSHESLNQPVPLVPNVIQIGGFHVQPPKKLPKELQEYLDNANEGVVYFSLGSNLKSKDLPAFKRDALLRAFGKLKQKVLWKWEDDDLPGKPANVRIGKWLPQQDILAHPNVKLFITHSGLLSTTETIYHGVPILAIPVFGDQHVNAKQAVQNGYALSLPYEDPSFSEAKLLELLQELLTNPKYTHNVKKRSQLFHDRPMKPMDTAVYWVDYVVRTGGAPHLKVAGINLPWYKYHSLDVISFLIVISSVVGYNDWTERSSHTSNMLLNKHLILLICALSLCNSVKCFRILGVFPFGAPSHYILGSALMKGLAQAGHNITIISPYQEKNPPKNGSYKDIVLEGFVEQHNKMLKVMNMFDNKNMSMSKTFFQFVGLMTELNENVFKDGHVQELLKSDAEFDVNDVLKRQFSNPPSIFDILHNVSLVLMNYHESLNHPAPLVPNLIPIGGFHVQPPKKLPKDLQEYLDNAKEGVVYFSLGSNLKSKELPIEKRNALLKAFGKLKEQVLWKWEDDDLPGKPANVKTSKWLPQQDILAHPNVKLFITHSGLLSTTETVYHGVPILAIPVFGDQHNNARLAVQSGYALSLPYEDPSFSEEKLSELLQELLTNPKYAENVKKRSKIFHDRPMKPLDTAVYWVDHYILGSALLKGLAEAGHDVTMISPYTEKNLPKRGKWREIVLEGFIEEHKKRFDKMNMFEMGNNILFLLFFTIGSHGHKLMEKTVNDTKVQELINSGEKFDVLITPQFVNDALKPLASHFNAHLILLSQTAPSSWFNHMVGNPSLPSFLPEFALDLPSTMTFLQRVQNTLFKFYYTVVTHLMFYPGQNAIAQKYIPNSVELNDAMYNVSLVLVNSHASLFAPQPTVPCMVEIGGFHVQPPKKLPKDLQSFLDSATEGVIYFSMGSNLKSTNLPQDKREAILNAFSKRKEKVLWKWEDDSMPGQPPNVMLSKWLPQQDILAHPNIKLFITHGGLLSTIETVYHGVPIIAIPIFGDQRSNANSAKEGGYAVTLPFTEITEDTFLSTLNEALDNPKYRDNAKERSSIMHDRQVKPLDNAIYWVEYVIRHNGAKHLRVPYLELTWYQFYLLDVILFIFTVVFVTVVVVKKTLCYICRRRRDNIKLKRHLNDGARILGVFPMAAPSHYMLGNALLKGLAEAGHDVTMISPFSNKTPPKHGTYRDIVLDGFMEMMQKLFSNMDPFVAEQKTPFLTVLFLNKMGGAVTEATFKHEKVQQLMNSGEKFDVVIVSQFLNDGLKVLANHFNAHLVLFSNTAANSWLNHLVGNPSMPSFDPEILLSLPPKMSFFERVQNTLFKFLSTLYLQLYFYPSQDKLVQQYFPNPPDLNDVLYNVSLVLLNSHESIFAPQPHVPCMVEIGGFHIQPPKKLPEDLQKFLDDAKEGVIYFSMGSNLKSQNLPLEKREALLKAFSKRREKVLWKWEDDVLPGQPANVKLGKWLPQQDILAHPNVKLFITHGGLLSTTETVYHGVPVVAIPVMADQKMNAKNAERGGYGIVLPFQELSEERLSKYMEEILTNPSYTNNVKERSRIMKDRQIKPLDNAVYWIEYVIRHNGAKHLRVPYMELTWYQFYLLDVLAFLLGVVIATVIILKKLCSYLICGILRKCTEQKEKGKQKGKDKSKLKRN</sequence>
<comment type="caution">
    <text evidence="6">The sequence shown here is derived from an EMBL/GenBank/DDBJ whole genome shotgun (WGS) entry which is preliminary data.</text>
</comment>
<comment type="similarity">
    <text evidence="1">Belongs to the UDP-glycosyltransferase family.</text>
</comment>
<dbReference type="EMBL" id="JANEYG010000022">
    <property type="protein sequence ID" value="KAJ8918826.1"/>
    <property type="molecule type" value="Genomic_DNA"/>
</dbReference>
<dbReference type="InterPro" id="IPR050271">
    <property type="entry name" value="UDP-glycosyltransferase"/>
</dbReference>
<dbReference type="PANTHER" id="PTHR48043">
    <property type="entry name" value="EG:EG0003.4 PROTEIN-RELATED"/>
    <property type="match status" value="1"/>
</dbReference>
<dbReference type="PROSITE" id="PS00375">
    <property type="entry name" value="UDPGT"/>
    <property type="match status" value="9"/>
</dbReference>
<dbReference type="FunFam" id="3.40.50.2000:FF:000050">
    <property type="entry name" value="UDP-glucuronosyltransferase"/>
    <property type="match status" value="9"/>
</dbReference>
<feature type="transmembrane region" description="Helical" evidence="4">
    <location>
        <begin position="4315"/>
        <end position="4338"/>
    </location>
</feature>
<proteinExistence type="inferred from homology"/>
<evidence type="ECO:0000256" key="2">
    <source>
        <dbReference type="ARBA" id="ARBA00022676"/>
    </source>
</evidence>
<keyword evidence="4" id="KW-0812">Transmembrane</keyword>
<dbReference type="FunFam" id="3.40.50.2000:FF:000144">
    <property type="entry name" value="UDP-glucuronosyltransferase"/>
    <property type="match status" value="1"/>
</dbReference>
<dbReference type="CDD" id="cd03784">
    <property type="entry name" value="GT1_Gtf-like"/>
    <property type="match status" value="9"/>
</dbReference>
<evidence type="ECO:0000313" key="6">
    <source>
        <dbReference type="EMBL" id="KAJ8918826.1"/>
    </source>
</evidence>
<feature type="signal peptide" evidence="5">
    <location>
        <begin position="1"/>
        <end position="18"/>
    </location>
</feature>
<organism evidence="6 7">
    <name type="scientific">Exocentrus adspersus</name>
    <dbReference type="NCBI Taxonomy" id="1586481"/>
    <lineage>
        <taxon>Eukaryota</taxon>
        <taxon>Metazoa</taxon>
        <taxon>Ecdysozoa</taxon>
        <taxon>Arthropoda</taxon>
        <taxon>Hexapoda</taxon>
        <taxon>Insecta</taxon>
        <taxon>Pterygota</taxon>
        <taxon>Neoptera</taxon>
        <taxon>Endopterygota</taxon>
        <taxon>Coleoptera</taxon>
        <taxon>Polyphaga</taxon>
        <taxon>Cucujiformia</taxon>
        <taxon>Chrysomeloidea</taxon>
        <taxon>Cerambycidae</taxon>
        <taxon>Lamiinae</taxon>
        <taxon>Acanthocinini</taxon>
        <taxon>Exocentrus</taxon>
    </lineage>
</organism>
<evidence type="ECO:0000313" key="7">
    <source>
        <dbReference type="Proteomes" id="UP001159042"/>
    </source>
</evidence>
<evidence type="ECO:0000256" key="3">
    <source>
        <dbReference type="ARBA" id="ARBA00022679"/>
    </source>
</evidence>
<evidence type="ECO:0000256" key="1">
    <source>
        <dbReference type="ARBA" id="ARBA00009995"/>
    </source>
</evidence>
<keyword evidence="7" id="KW-1185">Reference proteome</keyword>
<dbReference type="Proteomes" id="UP001159042">
    <property type="component" value="Unassembled WGS sequence"/>
</dbReference>
<reference evidence="6 7" key="1">
    <citation type="journal article" date="2023" name="Insect Mol. Biol.">
        <title>Genome sequencing provides insights into the evolution of gene families encoding plant cell wall-degrading enzymes in longhorned beetles.</title>
        <authorList>
            <person name="Shin N.R."/>
            <person name="Okamura Y."/>
            <person name="Kirsch R."/>
            <person name="Pauchet Y."/>
        </authorList>
    </citation>
    <scope>NUCLEOTIDE SEQUENCE [LARGE SCALE GENOMIC DNA]</scope>
    <source>
        <strain evidence="6">EAD_L_NR</strain>
    </source>
</reference>
<dbReference type="PANTHER" id="PTHR48043:SF159">
    <property type="entry name" value="EG:EG0003.4 PROTEIN-RELATED"/>
    <property type="match status" value="1"/>
</dbReference>
<dbReference type="Gene3D" id="3.40.50.2000">
    <property type="entry name" value="Glycogen Phosphorylase B"/>
    <property type="match status" value="12"/>
</dbReference>